<comment type="caution">
    <text evidence="1">The sequence shown here is derived from an EMBL/GenBank/DDBJ whole genome shotgun (WGS) entry which is preliminary data.</text>
</comment>
<dbReference type="OrthoDB" id="2342150at2759"/>
<organism evidence="1 2">
    <name type="scientific">Racocetra fulgida</name>
    <dbReference type="NCBI Taxonomy" id="60492"/>
    <lineage>
        <taxon>Eukaryota</taxon>
        <taxon>Fungi</taxon>
        <taxon>Fungi incertae sedis</taxon>
        <taxon>Mucoromycota</taxon>
        <taxon>Glomeromycotina</taxon>
        <taxon>Glomeromycetes</taxon>
        <taxon>Diversisporales</taxon>
        <taxon>Gigasporaceae</taxon>
        <taxon>Racocetra</taxon>
    </lineage>
</organism>
<sequence>SKELIMSWPSSVISSNWGTTTAMAANGENFVVFGDNTWEVKPNGDYTQIKSDWPKTVAATTNGNFIYAIRPEGYIYNIRTTSYTDVFK</sequence>
<protein>
    <submittedName>
        <fullName evidence="1">10651_t:CDS:1</fullName>
    </submittedName>
</protein>
<evidence type="ECO:0000313" key="1">
    <source>
        <dbReference type="EMBL" id="CAG8690615.1"/>
    </source>
</evidence>
<proteinExistence type="predicted"/>
<dbReference type="AlphaFoldDB" id="A0A9N9ER19"/>
<name>A0A9N9ER19_9GLOM</name>
<keyword evidence="2" id="KW-1185">Reference proteome</keyword>
<feature type="non-terminal residue" evidence="1">
    <location>
        <position position="1"/>
    </location>
</feature>
<evidence type="ECO:0000313" key="2">
    <source>
        <dbReference type="Proteomes" id="UP000789396"/>
    </source>
</evidence>
<dbReference type="EMBL" id="CAJVPZ010018838">
    <property type="protein sequence ID" value="CAG8690615.1"/>
    <property type="molecule type" value="Genomic_DNA"/>
</dbReference>
<accession>A0A9N9ER19</accession>
<gene>
    <name evidence="1" type="ORF">RFULGI_LOCUS9984</name>
</gene>
<reference evidence="1" key="1">
    <citation type="submission" date="2021-06" db="EMBL/GenBank/DDBJ databases">
        <authorList>
            <person name="Kallberg Y."/>
            <person name="Tangrot J."/>
            <person name="Rosling A."/>
        </authorList>
    </citation>
    <scope>NUCLEOTIDE SEQUENCE</scope>
    <source>
        <strain evidence="1">IN212</strain>
    </source>
</reference>
<dbReference type="Proteomes" id="UP000789396">
    <property type="component" value="Unassembled WGS sequence"/>
</dbReference>